<accession>A0A2T1DIJ1</accession>
<name>A0A2T1DIJ1_9CYAN</name>
<dbReference type="STRING" id="1920490.GCA_001895925_04123"/>
<organism evidence="2 3">
    <name type="scientific">Phormidesmis priestleyi ULC007</name>
    <dbReference type="NCBI Taxonomy" id="1920490"/>
    <lineage>
        <taxon>Bacteria</taxon>
        <taxon>Bacillati</taxon>
        <taxon>Cyanobacteriota</taxon>
        <taxon>Cyanophyceae</taxon>
        <taxon>Leptolyngbyales</taxon>
        <taxon>Leptolyngbyaceae</taxon>
        <taxon>Phormidesmis</taxon>
    </lineage>
</organism>
<dbReference type="AlphaFoldDB" id="A0A2T1DIJ1"/>
<dbReference type="InterPro" id="IPR047589">
    <property type="entry name" value="DUF11_rpt"/>
</dbReference>
<dbReference type="OrthoDB" id="484368at2"/>
<dbReference type="NCBIfam" id="TIGR01451">
    <property type="entry name" value="B_ant_repeat"/>
    <property type="match status" value="1"/>
</dbReference>
<comment type="caution">
    <text evidence="2">The sequence shown here is derived from an EMBL/GenBank/DDBJ whole genome shotgun (WGS) entry which is preliminary data.</text>
</comment>
<dbReference type="InterPro" id="IPR001434">
    <property type="entry name" value="OmcB-like_DUF11"/>
</dbReference>
<sequence>MKKQPYLVGLAVVTTLSMLPFNGAPLLAKAIDAGNHLAANVLKQPKVELNLSAEKQHLQKDEQGKEITTWQAMTSGNTGANPGDVIRYTLKGENKGDRAAKNLAVTQPIPIGTVYVLNSATVVNTNNNAITYSIDSGKTFVTKPVIKVTLASGQIEQRPAPAEAYTHIRLSVNNGLEPKADVKAAYWVKVRS</sequence>
<dbReference type="PIRSF" id="PIRSF014979">
    <property type="entry name" value="UCP014979"/>
    <property type="match status" value="1"/>
</dbReference>
<keyword evidence="3" id="KW-1185">Reference proteome</keyword>
<proteinExistence type="predicted"/>
<evidence type="ECO:0000259" key="1">
    <source>
        <dbReference type="Pfam" id="PF01345"/>
    </source>
</evidence>
<evidence type="ECO:0000313" key="2">
    <source>
        <dbReference type="EMBL" id="PSB20329.1"/>
    </source>
</evidence>
<feature type="domain" description="DUF11" evidence="1">
    <location>
        <begin position="74"/>
        <end position="148"/>
    </location>
</feature>
<reference evidence="2 3" key="2">
    <citation type="submission" date="2018-03" db="EMBL/GenBank/DDBJ databases">
        <title>The ancient ancestry and fast evolution of plastids.</title>
        <authorList>
            <person name="Moore K.R."/>
            <person name="Magnabosco C."/>
            <person name="Momper L."/>
            <person name="Gold D.A."/>
            <person name="Bosak T."/>
            <person name="Fournier G.P."/>
        </authorList>
    </citation>
    <scope>NUCLEOTIDE SEQUENCE [LARGE SCALE GENOMIC DNA]</scope>
    <source>
        <strain evidence="2 3">ULC007</strain>
    </source>
</reference>
<gene>
    <name evidence="2" type="ORF">C7B65_07740</name>
</gene>
<protein>
    <submittedName>
        <fullName evidence="2">DUF11 domain-containing protein</fullName>
    </submittedName>
</protein>
<evidence type="ECO:0000313" key="3">
    <source>
        <dbReference type="Proteomes" id="UP000238634"/>
    </source>
</evidence>
<reference evidence="2 3" key="1">
    <citation type="submission" date="2018-02" db="EMBL/GenBank/DDBJ databases">
        <authorList>
            <person name="Cohen D.B."/>
            <person name="Kent A.D."/>
        </authorList>
    </citation>
    <scope>NUCLEOTIDE SEQUENCE [LARGE SCALE GENOMIC DNA]</scope>
    <source>
        <strain evidence="2 3">ULC007</strain>
    </source>
</reference>
<dbReference type="InterPro" id="IPR014468">
    <property type="entry name" value="UCP014979"/>
</dbReference>
<dbReference type="EMBL" id="PVWG01000006">
    <property type="protein sequence ID" value="PSB20329.1"/>
    <property type="molecule type" value="Genomic_DNA"/>
</dbReference>
<dbReference type="RefSeq" id="WP_073070248.1">
    <property type="nucleotide sequence ID" value="NZ_MPPI01000006.1"/>
</dbReference>
<dbReference type="Pfam" id="PF01345">
    <property type="entry name" value="DUF11"/>
    <property type="match status" value="1"/>
</dbReference>
<dbReference type="Proteomes" id="UP000238634">
    <property type="component" value="Unassembled WGS sequence"/>
</dbReference>